<evidence type="ECO:0000313" key="1">
    <source>
        <dbReference type="EMBL" id="KAK4816315.1"/>
    </source>
</evidence>
<accession>A0AAN7MZ28</accession>
<proteinExistence type="predicted"/>
<name>A0AAN7MZ28_MYCAM</name>
<organism evidence="1 2">
    <name type="scientific">Mycteria americana</name>
    <name type="common">Wood stork</name>
    <dbReference type="NCBI Taxonomy" id="33587"/>
    <lineage>
        <taxon>Eukaryota</taxon>
        <taxon>Metazoa</taxon>
        <taxon>Chordata</taxon>
        <taxon>Craniata</taxon>
        <taxon>Vertebrata</taxon>
        <taxon>Euteleostomi</taxon>
        <taxon>Archelosauria</taxon>
        <taxon>Archosauria</taxon>
        <taxon>Dinosauria</taxon>
        <taxon>Saurischia</taxon>
        <taxon>Theropoda</taxon>
        <taxon>Coelurosauria</taxon>
        <taxon>Aves</taxon>
        <taxon>Neognathae</taxon>
        <taxon>Neoaves</taxon>
        <taxon>Aequornithes</taxon>
        <taxon>Ciconiiformes</taxon>
        <taxon>Ciconiidae</taxon>
        <taxon>Mycteria</taxon>
    </lineage>
</organism>
<comment type="caution">
    <text evidence="1">The sequence shown here is derived from an EMBL/GenBank/DDBJ whole genome shotgun (WGS) entry which is preliminary data.</text>
</comment>
<sequence length="119" mass="13831">MASDRTRGKGDQALAQFAQKDCGVSLFGDIFPVIHMKATHPFMTDSSTHSKDFKDDEELKRFVYRQKPISARQSHVVGRVTTMTQKNRLTRNFINWRIPQTDKLNKLESLMNEQRRFGN</sequence>
<protein>
    <submittedName>
        <fullName evidence="1">Uncharacterized protein</fullName>
    </submittedName>
</protein>
<keyword evidence="2" id="KW-1185">Reference proteome</keyword>
<dbReference type="Proteomes" id="UP001333110">
    <property type="component" value="Unassembled WGS sequence"/>
</dbReference>
<gene>
    <name evidence="1" type="ORF">QYF61_014999</name>
</gene>
<dbReference type="AlphaFoldDB" id="A0AAN7MZ28"/>
<evidence type="ECO:0000313" key="2">
    <source>
        <dbReference type="Proteomes" id="UP001333110"/>
    </source>
</evidence>
<reference evidence="1 2" key="1">
    <citation type="journal article" date="2023" name="J. Hered.">
        <title>Chromosome-level genome of the wood stork (Mycteria americana) provides insight into avian chromosome evolution.</title>
        <authorList>
            <person name="Flamio R. Jr."/>
            <person name="Ramstad K.M."/>
        </authorList>
    </citation>
    <scope>NUCLEOTIDE SEQUENCE [LARGE SCALE GENOMIC DNA]</scope>
    <source>
        <strain evidence="1">JAX WOST 10</strain>
    </source>
</reference>
<dbReference type="EMBL" id="JAUNZN010000009">
    <property type="protein sequence ID" value="KAK4816315.1"/>
    <property type="molecule type" value="Genomic_DNA"/>
</dbReference>